<accession>A0A420EAW8</accession>
<keyword evidence="3" id="KW-1185">Reference proteome</keyword>
<dbReference type="Pfam" id="PF01370">
    <property type="entry name" value="Epimerase"/>
    <property type="match status" value="1"/>
</dbReference>
<sequence>MKVLVCGATGYLGQELTNHYRSQGHDVVTLGRSPKNDINLDITNFNITKLINVLVKIDLVVHCAAINEVEIAKDIVNTYNVNVVLTRLLIEMAVKLSVSSFIYVSTFHVYGTSCGEITEKNKMHPINDYGLTHYLSEEIVRVSCGRNGIDFLILRPTNIYGRPSDISSFNRKSLVPFQFLEQALMTNEIVINSSGQQYRNFVSVKEVVDCLKFVGSEEIINCYGELNTSIEDFAHRIGGIVNEEFDKNVKVRVCGKRVPGNYALSVSNTNSLYQPRRECLKEFVVDMVGCKKQWTK</sequence>
<evidence type="ECO:0000313" key="3">
    <source>
        <dbReference type="Proteomes" id="UP000286482"/>
    </source>
</evidence>
<evidence type="ECO:0000259" key="1">
    <source>
        <dbReference type="Pfam" id="PF01370"/>
    </source>
</evidence>
<proteinExistence type="predicted"/>
<dbReference type="OrthoDB" id="9801056at2"/>
<dbReference type="AlphaFoldDB" id="A0A420EAW8"/>
<feature type="domain" description="NAD-dependent epimerase/dehydratase" evidence="1">
    <location>
        <begin position="3"/>
        <end position="214"/>
    </location>
</feature>
<organism evidence="2 3">
    <name type="scientific">Alginatibacterium sediminis</name>
    <dbReference type="NCBI Taxonomy" id="2164068"/>
    <lineage>
        <taxon>Bacteria</taxon>
        <taxon>Pseudomonadati</taxon>
        <taxon>Pseudomonadota</taxon>
        <taxon>Gammaproteobacteria</taxon>
        <taxon>Alteromonadales</taxon>
        <taxon>Alteromonadaceae</taxon>
        <taxon>Alginatibacterium</taxon>
    </lineage>
</organism>
<dbReference type="Gene3D" id="3.40.50.720">
    <property type="entry name" value="NAD(P)-binding Rossmann-like Domain"/>
    <property type="match status" value="1"/>
</dbReference>
<dbReference type="PANTHER" id="PTHR43245:SF59">
    <property type="entry name" value="UDP-GLUCOSE EPIMERASE"/>
    <property type="match status" value="1"/>
</dbReference>
<evidence type="ECO:0000313" key="2">
    <source>
        <dbReference type="EMBL" id="RKF17820.1"/>
    </source>
</evidence>
<dbReference type="SUPFAM" id="SSF51735">
    <property type="entry name" value="NAD(P)-binding Rossmann-fold domains"/>
    <property type="match status" value="1"/>
</dbReference>
<name>A0A420EAW8_9ALTE</name>
<gene>
    <name evidence="2" type="ORF">DBZ36_11205</name>
</gene>
<comment type="caution">
    <text evidence="2">The sequence shown here is derived from an EMBL/GenBank/DDBJ whole genome shotgun (WGS) entry which is preliminary data.</text>
</comment>
<dbReference type="InterPro" id="IPR036291">
    <property type="entry name" value="NAD(P)-bd_dom_sf"/>
</dbReference>
<protein>
    <submittedName>
        <fullName evidence="2">NAD(P)-dependent oxidoreductase</fullName>
    </submittedName>
</protein>
<dbReference type="PANTHER" id="PTHR43245">
    <property type="entry name" value="BIFUNCTIONAL POLYMYXIN RESISTANCE PROTEIN ARNA"/>
    <property type="match status" value="1"/>
</dbReference>
<dbReference type="Proteomes" id="UP000286482">
    <property type="component" value="Unassembled WGS sequence"/>
</dbReference>
<dbReference type="RefSeq" id="WP_120355047.1">
    <property type="nucleotide sequence ID" value="NZ_RAQO01000006.1"/>
</dbReference>
<dbReference type="EMBL" id="RAQO01000006">
    <property type="protein sequence ID" value="RKF17820.1"/>
    <property type="molecule type" value="Genomic_DNA"/>
</dbReference>
<reference evidence="2 3" key="1">
    <citation type="submission" date="2018-09" db="EMBL/GenBank/DDBJ databases">
        <authorList>
            <person name="Wang Z."/>
        </authorList>
    </citation>
    <scope>NUCLEOTIDE SEQUENCE [LARGE SCALE GENOMIC DNA]</scope>
    <source>
        <strain evidence="2 3">ALS 81</strain>
    </source>
</reference>
<dbReference type="InterPro" id="IPR001509">
    <property type="entry name" value="Epimerase_deHydtase"/>
</dbReference>
<dbReference type="InterPro" id="IPR050177">
    <property type="entry name" value="Lipid_A_modif_metabolic_enz"/>
</dbReference>
<dbReference type="CDD" id="cd08946">
    <property type="entry name" value="SDR_e"/>
    <property type="match status" value="1"/>
</dbReference>